<dbReference type="InterPro" id="IPR002048">
    <property type="entry name" value="EF_hand_dom"/>
</dbReference>
<evidence type="ECO:0000256" key="1">
    <source>
        <dbReference type="SAM" id="MobiDB-lite"/>
    </source>
</evidence>
<accession>A0A975KB19</accession>
<dbReference type="EMBL" id="CP073910">
    <property type="protein sequence ID" value="QUT08093.1"/>
    <property type="molecule type" value="Genomic_DNA"/>
</dbReference>
<feature type="region of interest" description="Disordered" evidence="1">
    <location>
        <begin position="128"/>
        <end position="155"/>
    </location>
</feature>
<dbReference type="PROSITE" id="PS50222">
    <property type="entry name" value="EF_HAND_2"/>
    <property type="match status" value="1"/>
</dbReference>
<dbReference type="KEGG" id="spph:KFK14_03775"/>
<dbReference type="AlphaFoldDB" id="A0A975KB19"/>
<dbReference type="Proteomes" id="UP000681425">
    <property type="component" value="Chromosome"/>
</dbReference>
<name>A0A975KB19_9SPHN</name>
<gene>
    <name evidence="3" type="ORF">KFK14_03775</name>
</gene>
<feature type="domain" description="EF-hand" evidence="2">
    <location>
        <begin position="104"/>
        <end position="139"/>
    </location>
</feature>
<feature type="compositionally biased region" description="Gly residues" evidence="1">
    <location>
        <begin position="141"/>
        <end position="155"/>
    </location>
</feature>
<reference evidence="3" key="1">
    <citation type="submission" date="2021-04" db="EMBL/GenBank/DDBJ databases">
        <title>Isolation of p-tert-butylphenol degrading bacteria Sphingobium phenoxybenzoativorans Tas13 from active sludge.</title>
        <authorList>
            <person name="Li Y."/>
        </authorList>
    </citation>
    <scope>NUCLEOTIDE SEQUENCE</scope>
    <source>
        <strain evidence="3">Tas13</strain>
    </source>
</reference>
<dbReference type="Pfam" id="PF13202">
    <property type="entry name" value="EF-hand_5"/>
    <property type="match status" value="2"/>
</dbReference>
<dbReference type="InterPro" id="IPR018247">
    <property type="entry name" value="EF_Hand_1_Ca_BS"/>
</dbReference>
<dbReference type="PROSITE" id="PS00018">
    <property type="entry name" value="EF_HAND_1"/>
    <property type="match status" value="1"/>
</dbReference>
<evidence type="ECO:0000259" key="2">
    <source>
        <dbReference type="PROSITE" id="PS50222"/>
    </source>
</evidence>
<dbReference type="GO" id="GO:0005509">
    <property type="term" value="F:calcium ion binding"/>
    <property type="evidence" value="ECO:0007669"/>
    <property type="project" value="InterPro"/>
</dbReference>
<protein>
    <submittedName>
        <fullName evidence="3">EF-hand domain-containing protein</fullName>
    </submittedName>
</protein>
<evidence type="ECO:0000313" key="4">
    <source>
        <dbReference type="Proteomes" id="UP000681425"/>
    </source>
</evidence>
<organism evidence="3 4">
    <name type="scientific">Sphingobium phenoxybenzoativorans</name>
    <dbReference type="NCBI Taxonomy" id="1592790"/>
    <lineage>
        <taxon>Bacteria</taxon>
        <taxon>Pseudomonadati</taxon>
        <taxon>Pseudomonadota</taxon>
        <taxon>Alphaproteobacteria</taxon>
        <taxon>Sphingomonadales</taxon>
        <taxon>Sphingomonadaceae</taxon>
        <taxon>Sphingobium</taxon>
    </lineage>
</organism>
<evidence type="ECO:0000313" key="3">
    <source>
        <dbReference type="EMBL" id="QUT08093.1"/>
    </source>
</evidence>
<dbReference type="SUPFAM" id="SSF47473">
    <property type="entry name" value="EF-hand"/>
    <property type="match status" value="1"/>
</dbReference>
<feature type="region of interest" description="Disordered" evidence="1">
    <location>
        <begin position="1"/>
        <end position="25"/>
    </location>
</feature>
<dbReference type="Gene3D" id="1.10.238.10">
    <property type="entry name" value="EF-hand"/>
    <property type="match status" value="1"/>
</dbReference>
<sequence length="155" mass="16314">MLNLASAGLAKKPAPAPPPTRPTITTSPVALMIAALDSDDDLRVTRAEFDAGVKRSFDDAAKGKGEISPIDLDLWGARWLGSSGALPGLLDFDTDGDNRISREEFTARFAMIFAGFDKNSDGVLDRSELINIGRPQSEPGGRPGARPGGNGAPPR</sequence>
<dbReference type="InterPro" id="IPR011992">
    <property type="entry name" value="EF-hand-dom_pair"/>
</dbReference>
<keyword evidence="4" id="KW-1185">Reference proteome</keyword>
<proteinExistence type="predicted"/>